<keyword evidence="1" id="KW-0472">Membrane</keyword>
<comment type="caution">
    <text evidence="3">The sequence shown here is derived from an EMBL/GenBank/DDBJ whole genome shotgun (WGS) entry which is preliminary data.</text>
</comment>
<evidence type="ECO:0000259" key="2">
    <source>
        <dbReference type="Pfam" id="PF20047"/>
    </source>
</evidence>
<sequence>MPFKISWFNKEVIIQDFRSVGWLGLLSMVAFFFIIPINMIFLYANEQDHSPFVNNYVQNFFQINFPFQVILIITIPIFLAVFLFRYLQVKQQADMVHSFPITRNQLYVHKIIVGLLFIIVPVLINGLVMMIVISTLNLSSYFSYTEVFEWIGTVIVFEMLLFFAGVFVAMLTGISAVQAILTYIFLFFPVGFSLLVVLNAKLLFYGFPADYLLLEEIAYLSPLSRLTMIYGEKLLLTEVLIYLFITVVLFWLSLVFYQKRRLEAASHALSFSKLKPLFKYGATFCFMLVGGMYFAELEQSKEQFWIYFGYFTFSLIGYYVAEMVLQKTWRVFSNIKGYLFYSFIMVIVFLAVQLDFTGYEKRIPKLQDVERVYYSPYLRIFYEKLEREEFEKNVYEDRDNIATIIDMHKEIIAQQGNAKNHNSSEKAYMIYELKNGDKLIRQYEIADKNHYKKYLNSLYSSNEYKIKQFDLLHVKANDVHKIMIQSHDFRTKETIITKPEDIKQVVQLLQDELKHADYDLLDDERTPWGDILFTLSNGDDLNIPWYKGLETLEKWLADQNLLTEARVTAEEIEYVLVAREDMLLKDGDGSIMDNFERLQKDVNAVKITDREEIEECLLNASWHGNGKYIAAFYYKGHDYPEIKSFTEHFAPEFMKNRLAQ</sequence>
<dbReference type="PANTHER" id="PTHR39177:SF1">
    <property type="entry name" value="ABC TRANSPORTER PERMEASE YTRC-RELATED"/>
    <property type="match status" value="1"/>
</dbReference>
<name>A0ABT9VQK1_9BACI</name>
<feature type="transmembrane region" description="Helical" evidence="1">
    <location>
        <begin position="65"/>
        <end position="87"/>
    </location>
</feature>
<proteinExistence type="predicted"/>
<dbReference type="EMBL" id="JAUSTR010000010">
    <property type="protein sequence ID" value="MDQ0163145.1"/>
    <property type="molecule type" value="Genomic_DNA"/>
</dbReference>
<reference evidence="3 4" key="1">
    <citation type="submission" date="2023-07" db="EMBL/GenBank/DDBJ databases">
        <title>Genomic Encyclopedia of Type Strains, Phase IV (KMG-IV): sequencing the most valuable type-strain genomes for metagenomic binning, comparative biology and taxonomic classification.</title>
        <authorList>
            <person name="Goeker M."/>
        </authorList>
    </citation>
    <scope>NUCLEOTIDE SEQUENCE [LARGE SCALE GENOMIC DNA]</scope>
    <source>
        <strain evidence="3 4">DSM 19092</strain>
    </source>
</reference>
<feature type="transmembrane region" description="Helical" evidence="1">
    <location>
        <begin position="277"/>
        <end position="295"/>
    </location>
</feature>
<feature type="transmembrane region" description="Helical" evidence="1">
    <location>
        <begin position="337"/>
        <end position="356"/>
    </location>
</feature>
<keyword evidence="1" id="KW-0812">Transmembrane</keyword>
<evidence type="ECO:0000313" key="4">
    <source>
        <dbReference type="Proteomes" id="UP001225646"/>
    </source>
</evidence>
<organism evidence="3 4">
    <name type="scientific">Aeribacillus alveayuensis</name>
    <dbReference type="NCBI Taxonomy" id="279215"/>
    <lineage>
        <taxon>Bacteria</taxon>
        <taxon>Bacillati</taxon>
        <taxon>Bacillota</taxon>
        <taxon>Bacilli</taxon>
        <taxon>Bacillales</taxon>
        <taxon>Bacillaceae</taxon>
        <taxon>Aeribacillus</taxon>
    </lineage>
</organism>
<dbReference type="InterPro" id="IPR053046">
    <property type="entry name" value="ABC-5_transporter"/>
</dbReference>
<keyword evidence="1" id="KW-1133">Transmembrane helix</keyword>
<dbReference type="RefSeq" id="WP_419152317.1">
    <property type="nucleotide sequence ID" value="NZ_JAUSTR010000010.1"/>
</dbReference>
<accession>A0ABT9VQK1</accession>
<evidence type="ECO:0000256" key="1">
    <source>
        <dbReference type="SAM" id="Phobius"/>
    </source>
</evidence>
<feature type="transmembrane region" description="Helical" evidence="1">
    <location>
        <begin position="183"/>
        <end position="204"/>
    </location>
</feature>
<protein>
    <submittedName>
        <fullName evidence="3">ABC-2 type transport system permease protein</fullName>
    </submittedName>
</protein>
<feature type="transmembrane region" description="Helical" evidence="1">
    <location>
        <begin position="150"/>
        <end position="171"/>
    </location>
</feature>
<feature type="transmembrane region" description="Helical" evidence="1">
    <location>
        <begin position="20"/>
        <end position="45"/>
    </location>
</feature>
<feature type="transmembrane region" description="Helical" evidence="1">
    <location>
        <begin position="307"/>
        <end position="325"/>
    </location>
</feature>
<feature type="transmembrane region" description="Helical" evidence="1">
    <location>
        <begin position="107"/>
        <end position="138"/>
    </location>
</feature>
<dbReference type="Pfam" id="PF20047">
    <property type="entry name" value="DUF6449"/>
    <property type="match status" value="1"/>
</dbReference>
<feature type="transmembrane region" description="Helical" evidence="1">
    <location>
        <begin position="239"/>
        <end position="257"/>
    </location>
</feature>
<feature type="domain" description="DUF6449" evidence="2">
    <location>
        <begin position="431"/>
        <end position="537"/>
    </location>
</feature>
<dbReference type="InterPro" id="IPR045611">
    <property type="entry name" value="DUF6449"/>
</dbReference>
<keyword evidence="4" id="KW-1185">Reference proteome</keyword>
<dbReference type="Proteomes" id="UP001225646">
    <property type="component" value="Unassembled WGS sequence"/>
</dbReference>
<gene>
    <name evidence="3" type="ORF">J2S06_002223</name>
</gene>
<evidence type="ECO:0000313" key="3">
    <source>
        <dbReference type="EMBL" id="MDQ0163145.1"/>
    </source>
</evidence>
<dbReference type="PANTHER" id="PTHR39177">
    <property type="entry name" value="ABC TRANSPORTER PERMEASE YTRC-RELATED"/>
    <property type="match status" value="1"/>
</dbReference>